<keyword evidence="3" id="KW-1185">Reference proteome</keyword>
<protein>
    <submittedName>
        <fullName evidence="2">Uncharacterized protein</fullName>
    </submittedName>
</protein>
<dbReference type="AlphaFoldDB" id="A0A4S2MVM5"/>
<gene>
    <name evidence="2" type="ORF">EX30DRAFT_46832</name>
</gene>
<accession>A0A4S2MVM5</accession>
<evidence type="ECO:0000256" key="1">
    <source>
        <dbReference type="SAM" id="MobiDB-lite"/>
    </source>
</evidence>
<evidence type="ECO:0000313" key="3">
    <source>
        <dbReference type="Proteomes" id="UP000298138"/>
    </source>
</evidence>
<organism evidence="2 3">
    <name type="scientific">Ascodesmis nigricans</name>
    <dbReference type="NCBI Taxonomy" id="341454"/>
    <lineage>
        <taxon>Eukaryota</taxon>
        <taxon>Fungi</taxon>
        <taxon>Dikarya</taxon>
        <taxon>Ascomycota</taxon>
        <taxon>Pezizomycotina</taxon>
        <taxon>Pezizomycetes</taxon>
        <taxon>Pezizales</taxon>
        <taxon>Ascodesmidaceae</taxon>
        <taxon>Ascodesmis</taxon>
    </lineage>
</organism>
<proteinExistence type="predicted"/>
<name>A0A4S2MVM5_9PEZI</name>
<sequence>MTPSKPINRPHPSPVSQHHHNLHIPKPNNPHFPYLLTASPHFSRLHNNRHT</sequence>
<feature type="region of interest" description="Disordered" evidence="1">
    <location>
        <begin position="1"/>
        <end position="35"/>
    </location>
</feature>
<dbReference type="EMBL" id="ML220123">
    <property type="protein sequence ID" value="TGZ80650.1"/>
    <property type="molecule type" value="Genomic_DNA"/>
</dbReference>
<evidence type="ECO:0000313" key="2">
    <source>
        <dbReference type="EMBL" id="TGZ80650.1"/>
    </source>
</evidence>
<reference evidence="2 3" key="1">
    <citation type="submission" date="2019-04" db="EMBL/GenBank/DDBJ databases">
        <title>Comparative genomics and transcriptomics to analyze fruiting body development in filamentous ascomycetes.</title>
        <authorList>
            <consortium name="DOE Joint Genome Institute"/>
            <person name="Lutkenhaus R."/>
            <person name="Traeger S."/>
            <person name="Breuer J."/>
            <person name="Kuo A."/>
            <person name="Lipzen A."/>
            <person name="Pangilinan J."/>
            <person name="Dilworth D."/>
            <person name="Sandor L."/>
            <person name="Poggeler S."/>
            <person name="Barry K."/>
            <person name="Grigoriev I.V."/>
            <person name="Nowrousian M."/>
        </authorList>
    </citation>
    <scope>NUCLEOTIDE SEQUENCE [LARGE SCALE GENOMIC DNA]</scope>
    <source>
        <strain evidence="2 3">CBS 389.68</strain>
    </source>
</reference>
<dbReference type="Proteomes" id="UP000298138">
    <property type="component" value="Unassembled WGS sequence"/>
</dbReference>
<dbReference type="InParanoid" id="A0A4S2MVM5"/>